<accession>G2J7C6</accession>
<keyword evidence="2" id="KW-1185">Reference proteome</keyword>
<reference evidence="1 2" key="1">
    <citation type="submission" date="2011-08" db="EMBL/GenBank/DDBJ databases">
        <title>The genome of the obligate endobacterium of an arbuscular mycorrhizal fungus reveals an interphylum network of nutritional interactions.</title>
        <authorList>
            <person name="Ghignone S."/>
            <person name="Salvioli A."/>
            <person name="Anca I."/>
            <person name="Lumini E."/>
            <person name="Ortu G."/>
            <person name="Petiti L."/>
            <person name="Cruveiller S."/>
            <person name="Bianciotto V."/>
            <person name="Piffanelli P."/>
            <person name="Lanfranco L."/>
            <person name="Bonfante P."/>
        </authorList>
    </citation>
    <scope>NUCLEOTIDE SEQUENCE [LARGE SCALE GENOMIC DNA]</scope>
    <source>
        <strain evidence="1 2">BEG34</strain>
    </source>
</reference>
<comment type="caution">
    <text evidence="1">The sequence shown here is derived from an EMBL/GenBank/DDBJ whole genome shotgun (WGS) entry which is preliminary data.</text>
</comment>
<name>G2J7C6_9BURK</name>
<sequence>MSENDFDVFAVLLDAAYALYGKALPAEAKAAYFESLKDWPMETVRAALNAHVRDAQRGQFAPKPADLIAQWEGYTAHDGRPEADEAWAIALAAQDEAATLVWTAEMMEAFGIARVVLDRGDQVGARMAFKDAYKRLVEAARKARRAVHWQTSLGWDAEQREVALTQAVARRRISASTAAALLPPPDRIDEGDGAHQVRANLQRIREQLAALPSPLQRARAARAARLREQRQTVRARKSGMLEQIWRYAYLYPDTFPVFPLLTYDQSVSARVRPECRCPMPVPAAQAKRKAA</sequence>
<organism evidence="1 2">
    <name type="scientific">Candidatus Glomeribacter gigasporarum BEG34</name>
    <dbReference type="NCBI Taxonomy" id="1070319"/>
    <lineage>
        <taxon>Bacteria</taxon>
        <taxon>Pseudomonadati</taxon>
        <taxon>Pseudomonadota</taxon>
        <taxon>Betaproteobacteria</taxon>
        <taxon>Burkholderiales</taxon>
        <taxon>Burkholderiaceae</taxon>
        <taxon>Candidatus Glomeribacter</taxon>
    </lineage>
</organism>
<proteinExistence type="predicted"/>
<dbReference type="EMBL" id="CAFB01000022">
    <property type="protein sequence ID" value="CCD28667.1"/>
    <property type="molecule type" value="Genomic_DNA"/>
</dbReference>
<protein>
    <submittedName>
        <fullName evidence="1">Uncharacterized protein</fullName>
    </submittedName>
</protein>
<dbReference type="AlphaFoldDB" id="G2J7C6"/>
<evidence type="ECO:0000313" key="1">
    <source>
        <dbReference type="EMBL" id="CCD28667.1"/>
    </source>
</evidence>
<dbReference type="OrthoDB" id="8611426at2"/>
<gene>
    <name evidence="1" type="ORF">CAGGBEG34_110010</name>
</gene>
<evidence type="ECO:0000313" key="2">
    <source>
        <dbReference type="Proteomes" id="UP000054051"/>
    </source>
</evidence>
<dbReference type="RefSeq" id="WP_006681965.1">
    <property type="nucleotide sequence ID" value="NZ_CAFB01000022.1"/>
</dbReference>
<dbReference type="eggNOG" id="ENOG5032STJ">
    <property type="taxonomic scope" value="Bacteria"/>
</dbReference>
<dbReference type="Proteomes" id="UP000054051">
    <property type="component" value="Unassembled WGS sequence"/>
</dbReference>
<dbReference type="Gene3D" id="1.10.8.200">
    <property type="entry name" value="Replisome organizer (g39p helicase loader/inhibitor protein)"/>
    <property type="match status" value="1"/>
</dbReference>